<comment type="caution">
    <text evidence="1">The sequence shown here is derived from an EMBL/GenBank/DDBJ whole genome shotgun (WGS) entry which is preliminary data.</text>
</comment>
<gene>
    <name evidence="1" type="ORF">IAC29_02305</name>
</gene>
<evidence type="ECO:0000313" key="2">
    <source>
        <dbReference type="Proteomes" id="UP000810252"/>
    </source>
</evidence>
<dbReference type="AlphaFoldDB" id="A0A9D9EJ50"/>
<protein>
    <submittedName>
        <fullName evidence="1">Uncharacterized protein</fullName>
    </submittedName>
</protein>
<evidence type="ECO:0000313" key="1">
    <source>
        <dbReference type="EMBL" id="MBO8448087.1"/>
    </source>
</evidence>
<proteinExistence type="predicted"/>
<reference evidence="1" key="1">
    <citation type="submission" date="2020-10" db="EMBL/GenBank/DDBJ databases">
        <authorList>
            <person name="Gilroy R."/>
        </authorList>
    </citation>
    <scope>NUCLEOTIDE SEQUENCE</scope>
    <source>
        <strain evidence="1">20514</strain>
    </source>
</reference>
<reference evidence="1" key="2">
    <citation type="journal article" date="2021" name="PeerJ">
        <title>Extensive microbial diversity within the chicken gut microbiome revealed by metagenomics and culture.</title>
        <authorList>
            <person name="Gilroy R."/>
            <person name="Ravi A."/>
            <person name="Getino M."/>
            <person name="Pursley I."/>
            <person name="Horton D.L."/>
            <person name="Alikhan N.F."/>
            <person name="Baker D."/>
            <person name="Gharbi K."/>
            <person name="Hall N."/>
            <person name="Watson M."/>
            <person name="Adriaenssens E.M."/>
            <person name="Foster-Nyarko E."/>
            <person name="Jarju S."/>
            <person name="Secka A."/>
            <person name="Antonio M."/>
            <person name="Oren A."/>
            <person name="Chaudhuri R.R."/>
            <person name="La Ragione R."/>
            <person name="Hildebrand F."/>
            <person name="Pallen M.J."/>
        </authorList>
    </citation>
    <scope>NUCLEOTIDE SEQUENCE</scope>
    <source>
        <strain evidence="1">20514</strain>
    </source>
</reference>
<dbReference type="EMBL" id="JADIMQ010000033">
    <property type="protein sequence ID" value="MBO8448087.1"/>
    <property type="molecule type" value="Genomic_DNA"/>
</dbReference>
<name>A0A9D9EJ50_9BACT</name>
<dbReference type="Proteomes" id="UP000810252">
    <property type="component" value="Unassembled WGS sequence"/>
</dbReference>
<organism evidence="1 2">
    <name type="scientific">Candidatus Cryptobacteroides merdigallinarum</name>
    <dbReference type="NCBI Taxonomy" id="2840770"/>
    <lineage>
        <taxon>Bacteria</taxon>
        <taxon>Pseudomonadati</taxon>
        <taxon>Bacteroidota</taxon>
        <taxon>Bacteroidia</taxon>
        <taxon>Bacteroidales</taxon>
        <taxon>Candidatus Cryptobacteroides</taxon>
    </lineage>
</organism>
<sequence>MSKDYLTPDLLGSMYLYSGSDRSGSAFCYVVSLTMTVDMAVMERALEDLMPRFPQLALKAVPQEESIVYRGMDSPVRVYPLGERSSFAASGAFGHDCLFAVFADHKTFYFDFHKSLTDEKGVVPFVRAAIFRYLLLSGYDVENDGSVITPESEFHDIEADDAFVRLDDIPASRPVWYMDAKALNIDVTSMDGDFRVTQIHVPLPKVKGEVRGYCPVPSTIISPFFSHALLQEYPEKDVQGEYAVSCIQVNLRQYFPTTTLRPFFVNLPLAYNRRLSEYPVATVLMSQKKLLEAQLRTDALAYNAQRRISVLDRISDLGTLREKVEAAGKTMEEQASRATFSLCNIGSVIMPETMLQYITEFYPVVTPSMFPYSISTINFRGDLIVTVASSLPGDGVCRRLTALMKEYGIPAFISESYSISPLKYKPIL</sequence>
<accession>A0A9D9EJ50</accession>